<accession>A0A0N5BSI9</accession>
<feature type="region of interest" description="Disordered" evidence="1">
    <location>
        <begin position="76"/>
        <end position="151"/>
    </location>
</feature>
<proteinExistence type="predicted"/>
<protein>
    <submittedName>
        <fullName evidence="3">Uncharacterized protein</fullName>
    </submittedName>
</protein>
<organism evidence="2 3">
    <name type="scientific">Strongyloides papillosus</name>
    <name type="common">Intestinal threadworm</name>
    <dbReference type="NCBI Taxonomy" id="174720"/>
    <lineage>
        <taxon>Eukaryota</taxon>
        <taxon>Metazoa</taxon>
        <taxon>Ecdysozoa</taxon>
        <taxon>Nematoda</taxon>
        <taxon>Chromadorea</taxon>
        <taxon>Rhabditida</taxon>
        <taxon>Tylenchina</taxon>
        <taxon>Panagrolaimomorpha</taxon>
        <taxon>Strongyloidoidea</taxon>
        <taxon>Strongyloididae</taxon>
        <taxon>Strongyloides</taxon>
    </lineage>
</organism>
<feature type="compositionally biased region" description="Polar residues" evidence="1">
    <location>
        <begin position="27"/>
        <end position="57"/>
    </location>
</feature>
<evidence type="ECO:0000313" key="2">
    <source>
        <dbReference type="Proteomes" id="UP000046392"/>
    </source>
</evidence>
<sequence length="185" mass="21683">MVDETGMHKILRALKDKERNRPPFRKNNGQSSYKNYNRSFHSNGSQSLHWDNNQRSTKGPKIPSVYKIFRIYSESDNSKDTDSQQFSKAPNNQQFSEGPDNQRFSKNHPDTGSETFDNSEFARRLRARNGQPLPSDFSEDEASTSHKSVAPYFRNQSSTNVWKSILRLFENFLRRPRRDQRAKYL</sequence>
<evidence type="ECO:0000256" key="1">
    <source>
        <dbReference type="SAM" id="MobiDB-lite"/>
    </source>
</evidence>
<evidence type="ECO:0000313" key="3">
    <source>
        <dbReference type="WBParaSite" id="SPAL_0000883000.1"/>
    </source>
</evidence>
<feature type="compositionally biased region" description="Polar residues" evidence="1">
    <location>
        <begin position="83"/>
        <end position="96"/>
    </location>
</feature>
<dbReference type="Proteomes" id="UP000046392">
    <property type="component" value="Unplaced"/>
</dbReference>
<dbReference type="WBParaSite" id="SPAL_0000883000.1">
    <property type="protein sequence ID" value="SPAL_0000883000.1"/>
    <property type="gene ID" value="SPAL_0000883000"/>
</dbReference>
<reference evidence="3" key="1">
    <citation type="submission" date="2017-02" db="UniProtKB">
        <authorList>
            <consortium name="WormBaseParasite"/>
        </authorList>
    </citation>
    <scope>IDENTIFICATION</scope>
</reference>
<keyword evidence="2" id="KW-1185">Reference proteome</keyword>
<feature type="region of interest" description="Disordered" evidence="1">
    <location>
        <begin position="1"/>
        <end position="62"/>
    </location>
</feature>
<name>A0A0N5BSI9_STREA</name>
<dbReference type="AlphaFoldDB" id="A0A0N5BSI9"/>